<evidence type="ECO:0000313" key="3">
    <source>
        <dbReference type="EMBL" id="SMY02080.1"/>
    </source>
</evidence>
<proteinExistence type="predicted"/>
<dbReference type="Pfam" id="PF00534">
    <property type="entry name" value="Glycos_transf_1"/>
    <property type="match status" value="1"/>
</dbReference>
<dbReference type="Proteomes" id="UP000234525">
    <property type="component" value="Unassembled WGS sequence"/>
</dbReference>
<keyword evidence="4" id="KW-1185">Reference proteome</keyword>
<protein>
    <submittedName>
        <fullName evidence="3">Glycosyltransferase involved in cell wall bisynthesis</fullName>
    </submittedName>
</protein>
<reference evidence="3" key="1">
    <citation type="submission" date="2017-03" db="EMBL/GenBank/DDBJ databases">
        <authorList>
            <person name="Monnet C."/>
        </authorList>
    </citation>
    <scope>NUCLEOTIDE SEQUENCE [LARGE SCALE GENOMIC DNA]</scope>
    <source>
        <strain evidence="3">ATCC 9175</strain>
    </source>
</reference>
<keyword evidence="1" id="KW-0808">Transferase</keyword>
<dbReference type="SUPFAM" id="SSF53756">
    <property type="entry name" value="UDP-Glycosyltransferase/glycogen phosphorylase"/>
    <property type="match status" value="1"/>
</dbReference>
<feature type="domain" description="Glycosyl transferase family 1" evidence="2">
    <location>
        <begin position="208"/>
        <end position="366"/>
    </location>
</feature>
<dbReference type="Gene3D" id="3.40.50.2000">
    <property type="entry name" value="Glycogen Phosphorylase B"/>
    <property type="match status" value="2"/>
</dbReference>
<dbReference type="InterPro" id="IPR001296">
    <property type="entry name" value="Glyco_trans_1"/>
</dbReference>
<gene>
    <name evidence="3" type="ORF">BAUR9175_03752</name>
</gene>
<sequence length="391" mass="43595">MKDLGLAFDRIVVMSNDIDRLGGIGRFMNQMAIEFHSLGIPVEMVGVGPAPVGHLQPMSRPHDIDTTILMSEHNPSDWTVRKFSHKLNPVRRGRYRVHKRLEEEAVSKLRHKFVTWGPRTLILCTQVYGMEYMLKAGYDANDMSMPRVIGQYHGSAAEASNIGDMNRVRKSYTDVDRFICLSSEDAELFQAAGLNNVGWIPNPVAIPEHEAVQRRNVFMSLGRYDSIKSLDYFLRAWDLVNSVLPDWSVELYGEGPERDYLAGIIDDYKIPRATLKGRTDSVGDVLASSRVHVLSSQNEGLPISIVEAGHMGCPSVAFDCAPGVSTLIDDGIDGLIVEQNNLPGLADGMRKIAESPELWSSMSESAVEHASHYLPEQVMRLWVNELLELSS</sequence>
<dbReference type="PANTHER" id="PTHR12526:SF630">
    <property type="entry name" value="GLYCOSYLTRANSFERASE"/>
    <property type="match status" value="1"/>
</dbReference>
<dbReference type="GO" id="GO:0016740">
    <property type="term" value="F:transferase activity"/>
    <property type="evidence" value="ECO:0007669"/>
    <property type="project" value="UniProtKB-KW"/>
</dbReference>
<evidence type="ECO:0000256" key="1">
    <source>
        <dbReference type="ARBA" id="ARBA00022679"/>
    </source>
</evidence>
<name>A0A2H1KQP4_BREAU</name>
<evidence type="ECO:0000313" key="4">
    <source>
        <dbReference type="Proteomes" id="UP000234525"/>
    </source>
</evidence>
<dbReference type="PANTHER" id="PTHR12526">
    <property type="entry name" value="GLYCOSYLTRANSFERASE"/>
    <property type="match status" value="1"/>
</dbReference>
<dbReference type="AlphaFoldDB" id="A0A2H1KQP4"/>
<dbReference type="EMBL" id="FXZB01000047">
    <property type="protein sequence ID" value="SMY02080.1"/>
    <property type="molecule type" value="Genomic_DNA"/>
</dbReference>
<comment type="caution">
    <text evidence="3">The sequence shown here is derived from an EMBL/GenBank/DDBJ whole genome shotgun (WGS) entry which is preliminary data.</text>
</comment>
<organism evidence="3 4">
    <name type="scientific">Brevibacterium aurantiacum</name>
    <dbReference type="NCBI Taxonomy" id="273384"/>
    <lineage>
        <taxon>Bacteria</taxon>
        <taxon>Bacillati</taxon>
        <taxon>Actinomycetota</taxon>
        <taxon>Actinomycetes</taxon>
        <taxon>Micrococcales</taxon>
        <taxon>Brevibacteriaceae</taxon>
        <taxon>Brevibacterium</taxon>
    </lineage>
</organism>
<accession>A0A2H1KQP4</accession>
<evidence type="ECO:0000259" key="2">
    <source>
        <dbReference type="Pfam" id="PF00534"/>
    </source>
</evidence>